<dbReference type="Pfam" id="PF05362">
    <property type="entry name" value="Lon_C"/>
    <property type="match status" value="1"/>
</dbReference>
<dbReference type="InterPro" id="IPR036034">
    <property type="entry name" value="PDZ_sf"/>
</dbReference>
<dbReference type="Gene3D" id="3.30.230.10">
    <property type="match status" value="1"/>
</dbReference>
<dbReference type="PROSITE" id="PS51786">
    <property type="entry name" value="LON_PROTEOLYTIC"/>
    <property type="match status" value="1"/>
</dbReference>
<evidence type="ECO:0000256" key="1">
    <source>
        <dbReference type="PROSITE-ProRule" id="PRU01122"/>
    </source>
</evidence>
<feature type="active site" evidence="1">
    <location>
        <position position="281"/>
    </location>
</feature>
<protein>
    <recommendedName>
        <fullName evidence="1">endopeptidase La</fullName>
        <ecNumber evidence="1">3.4.21.53</ecNumber>
    </recommendedName>
</protein>
<evidence type="ECO:0000259" key="3">
    <source>
        <dbReference type="PROSITE" id="PS51786"/>
    </source>
</evidence>
<feature type="domain" description="Lon proteolytic" evidence="3">
    <location>
        <begin position="232"/>
        <end position="347"/>
    </location>
</feature>
<dbReference type="EMBL" id="FOHA01000005">
    <property type="protein sequence ID" value="SER76510.1"/>
    <property type="molecule type" value="Genomic_DNA"/>
</dbReference>
<evidence type="ECO:0000313" key="5">
    <source>
        <dbReference type="Proteomes" id="UP000198948"/>
    </source>
</evidence>
<gene>
    <name evidence="4" type="ORF">SAMN04488559_10598</name>
</gene>
<dbReference type="GO" id="GO:0004176">
    <property type="term" value="F:ATP-dependent peptidase activity"/>
    <property type="evidence" value="ECO:0007669"/>
    <property type="project" value="UniProtKB-UniRule"/>
</dbReference>
<dbReference type="AlphaFoldDB" id="A0A1H9RUH6"/>
<sequence length="348" mass="38890">MKEKIKKYKIPLILVSFIALLFIGYFPLDYYIESPGNAVRLNDLVEVDHEYDQNDGSYMLTTVRIAKATPLTYFFQYLPFREGIKSTDLFDEDQSEDEYDIEQQHAMSSSINSAIQVAFTAADEPYEVDYHGIYVLSVLKESQLYQQIKAGDTITSIDDQPFESAQEFTAYISSKEIGDKISIAYENAAGNNEKLTTELIDLGEGRAGIGITLIDDYTVTPSKPVSIATDRIGGPSAGFMFTLAIYTQLTNEDLRNGREIAGTGTMSPDGTVGRIGGIDKKVVAADKEGAEIFFAPDDEITPEMKEIYPDIKTNYEEAKEAAEKCQTKMKIVPIRHFQDALDYLKEHS</sequence>
<comment type="similarity">
    <text evidence="1">Belongs to the peptidase S16 family.</text>
</comment>
<keyword evidence="5" id="KW-1185">Reference proteome</keyword>
<comment type="catalytic activity">
    <reaction evidence="1">
        <text>Hydrolysis of proteins in presence of ATP.</text>
        <dbReference type="EC" id="3.4.21.53"/>
    </reaction>
</comment>
<name>A0A1H9RUH6_9LACT</name>
<keyword evidence="1" id="KW-0378">Hydrolase</keyword>
<dbReference type="RefSeq" id="WP_092651205.1">
    <property type="nucleotide sequence ID" value="NZ_FOHA01000005.1"/>
</dbReference>
<dbReference type="Pfam" id="PF13180">
    <property type="entry name" value="PDZ_2"/>
    <property type="match status" value="1"/>
</dbReference>
<organism evidence="4 5">
    <name type="scientific">Isobaculum melis</name>
    <dbReference type="NCBI Taxonomy" id="142588"/>
    <lineage>
        <taxon>Bacteria</taxon>
        <taxon>Bacillati</taxon>
        <taxon>Bacillota</taxon>
        <taxon>Bacilli</taxon>
        <taxon>Lactobacillales</taxon>
        <taxon>Carnobacteriaceae</taxon>
        <taxon>Isobaculum</taxon>
    </lineage>
</organism>
<dbReference type="EC" id="3.4.21.53" evidence="1"/>
<keyword evidence="1" id="KW-0720">Serine protease</keyword>
<dbReference type="InterPro" id="IPR001478">
    <property type="entry name" value="PDZ"/>
</dbReference>
<dbReference type="OrthoDB" id="2356897at2"/>
<proteinExistence type="inferred from homology"/>
<dbReference type="InterPro" id="IPR020568">
    <property type="entry name" value="Ribosomal_Su5_D2-typ_SF"/>
</dbReference>
<dbReference type="STRING" id="142588.SAMN04488559_10598"/>
<dbReference type="GO" id="GO:0005524">
    <property type="term" value="F:ATP binding"/>
    <property type="evidence" value="ECO:0007669"/>
    <property type="project" value="InterPro"/>
</dbReference>
<evidence type="ECO:0000313" key="4">
    <source>
        <dbReference type="EMBL" id="SER76510.1"/>
    </source>
</evidence>
<dbReference type="GO" id="GO:0006508">
    <property type="term" value="P:proteolysis"/>
    <property type="evidence" value="ECO:0007669"/>
    <property type="project" value="UniProtKB-KW"/>
</dbReference>
<dbReference type="InterPro" id="IPR008269">
    <property type="entry name" value="Lon_proteolytic"/>
</dbReference>
<dbReference type="GO" id="GO:0004252">
    <property type="term" value="F:serine-type endopeptidase activity"/>
    <property type="evidence" value="ECO:0007669"/>
    <property type="project" value="UniProtKB-UniRule"/>
</dbReference>
<dbReference type="InterPro" id="IPR014721">
    <property type="entry name" value="Ribsml_uS5_D2-typ_fold_subgr"/>
</dbReference>
<accession>A0A1H9RUH6</accession>
<feature type="transmembrane region" description="Helical" evidence="2">
    <location>
        <begin position="12"/>
        <end position="32"/>
    </location>
</feature>
<dbReference type="GO" id="GO:0030163">
    <property type="term" value="P:protein catabolic process"/>
    <property type="evidence" value="ECO:0007669"/>
    <property type="project" value="InterPro"/>
</dbReference>
<dbReference type="SUPFAM" id="SSF54211">
    <property type="entry name" value="Ribosomal protein S5 domain 2-like"/>
    <property type="match status" value="1"/>
</dbReference>
<dbReference type="Proteomes" id="UP000198948">
    <property type="component" value="Unassembled WGS sequence"/>
</dbReference>
<dbReference type="InterPro" id="IPR027065">
    <property type="entry name" value="Lon_Prtase"/>
</dbReference>
<evidence type="ECO:0000256" key="2">
    <source>
        <dbReference type="SAM" id="Phobius"/>
    </source>
</evidence>
<reference evidence="4 5" key="1">
    <citation type="submission" date="2016-10" db="EMBL/GenBank/DDBJ databases">
        <authorList>
            <person name="de Groot N.N."/>
        </authorList>
    </citation>
    <scope>NUCLEOTIDE SEQUENCE [LARGE SCALE GENOMIC DNA]</scope>
    <source>
        <strain evidence="4 5">DSM 13760</strain>
    </source>
</reference>
<feature type="active site" evidence="1">
    <location>
        <position position="236"/>
    </location>
</feature>
<dbReference type="NCBIfam" id="NF041438">
    <property type="entry name" value="SepM_fam_S16"/>
    <property type="match status" value="1"/>
</dbReference>
<keyword evidence="2" id="KW-1133">Transmembrane helix</keyword>
<dbReference type="PANTHER" id="PTHR10046">
    <property type="entry name" value="ATP DEPENDENT LON PROTEASE FAMILY MEMBER"/>
    <property type="match status" value="1"/>
</dbReference>
<dbReference type="SUPFAM" id="SSF50156">
    <property type="entry name" value="PDZ domain-like"/>
    <property type="match status" value="1"/>
</dbReference>
<keyword evidence="2" id="KW-0812">Transmembrane</keyword>
<keyword evidence="2" id="KW-0472">Membrane</keyword>
<keyword evidence="1" id="KW-0645">Protease</keyword>